<feature type="transmembrane region" description="Helical" evidence="2">
    <location>
        <begin position="481"/>
        <end position="500"/>
    </location>
</feature>
<keyword evidence="2" id="KW-0812">Transmembrane</keyword>
<keyword evidence="4" id="KW-0418">Kinase</keyword>
<accession>A0A921ITA5</accession>
<organism evidence="4 5">
    <name type="scientific">Enorma phocaeensis</name>
    <dbReference type="NCBI Taxonomy" id="1871019"/>
    <lineage>
        <taxon>Bacteria</taxon>
        <taxon>Bacillati</taxon>
        <taxon>Actinomycetota</taxon>
        <taxon>Coriobacteriia</taxon>
        <taxon>Coriobacteriales</taxon>
        <taxon>Coriobacteriaceae</taxon>
        <taxon>Enorma</taxon>
    </lineage>
</organism>
<dbReference type="InterPro" id="IPR004147">
    <property type="entry name" value="ABC1_dom"/>
</dbReference>
<dbReference type="CDD" id="cd05121">
    <property type="entry name" value="ABC1_ADCK3-like"/>
    <property type="match status" value="1"/>
</dbReference>
<dbReference type="SUPFAM" id="SSF56112">
    <property type="entry name" value="Protein kinase-like (PK-like)"/>
    <property type="match status" value="1"/>
</dbReference>
<name>A0A921ITA5_9ACTN</name>
<protein>
    <submittedName>
        <fullName evidence="4">AarF/ABC1/UbiB kinase family protein</fullName>
    </submittedName>
</protein>
<feature type="domain" description="ABC1 atypical kinase-like" evidence="3">
    <location>
        <begin position="75"/>
        <end position="316"/>
    </location>
</feature>
<dbReference type="Pfam" id="PF03109">
    <property type="entry name" value="ABC1"/>
    <property type="match status" value="1"/>
</dbReference>
<evidence type="ECO:0000256" key="1">
    <source>
        <dbReference type="ARBA" id="ARBA00009670"/>
    </source>
</evidence>
<evidence type="ECO:0000256" key="2">
    <source>
        <dbReference type="SAM" id="Phobius"/>
    </source>
</evidence>
<comment type="caution">
    <text evidence="4">The sequence shown here is derived from an EMBL/GenBank/DDBJ whole genome shotgun (WGS) entry which is preliminary data.</text>
</comment>
<reference evidence="4" key="2">
    <citation type="submission" date="2021-09" db="EMBL/GenBank/DDBJ databases">
        <authorList>
            <person name="Gilroy R."/>
        </authorList>
    </citation>
    <scope>NUCLEOTIDE SEQUENCE</scope>
    <source>
        <strain evidence="4">ChiHjej13B12-9602</strain>
    </source>
</reference>
<keyword evidence="2" id="KW-1133">Transmembrane helix</keyword>
<keyword evidence="4" id="KW-0808">Transferase</keyword>
<reference evidence="4" key="1">
    <citation type="journal article" date="2021" name="PeerJ">
        <title>Extensive microbial diversity within the chicken gut microbiome revealed by metagenomics and culture.</title>
        <authorList>
            <person name="Gilroy R."/>
            <person name="Ravi A."/>
            <person name="Getino M."/>
            <person name="Pursley I."/>
            <person name="Horton D.L."/>
            <person name="Alikhan N.F."/>
            <person name="Baker D."/>
            <person name="Gharbi K."/>
            <person name="Hall N."/>
            <person name="Watson M."/>
            <person name="Adriaenssens E.M."/>
            <person name="Foster-Nyarko E."/>
            <person name="Jarju S."/>
            <person name="Secka A."/>
            <person name="Antonio M."/>
            <person name="Oren A."/>
            <person name="Chaudhuri R.R."/>
            <person name="La Ragione R."/>
            <person name="Hildebrand F."/>
            <person name="Pallen M.J."/>
        </authorList>
    </citation>
    <scope>NUCLEOTIDE SEQUENCE</scope>
    <source>
        <strain evidence="4">ChiHjej13B12-9602</strain>
    </source>
</reference>
<dbReference type="GO" id="GO:0016301">
    <property type="term" value="F:kinase activity"/>
    <property type="evidence" value="ECO:0007669"/>
    <property type="project" value="UniProtKB-KW"/>
</dbReference>
<dbReference type="PANTHER" id="PTHR10566:SF113">
    <property type="entry name" value="PROTEIN ACTIVITY OF BC1 COMPLEX KINASE 7, CHLOROPLASTIC"/>
    <property type="match status" value="1"/>
</dbReference>
<dbReference type="InterPro" id="IPR011009">
    <property type="entry name" value="Kinase-like_dom_sf"/>
</dbReference>
<dbReference type="EMBL" id="DYUZ01000020">
    <property type="protein sequence ID" value="HJG37191.1"/>
    <property type="molecule type" value="Genomic_DNA"/>
</dbReference>
<dbReference type="InterPro" id="IPR050154">
    <property type="entry name" value="UbiB_kinase"/>
</dbReference>
<dbReference type="Proteomes" id="UP000753256">
    <property type="component" value="Unassembled WGS sequence"/>
</dbReference>
<proteinExistence type="inferred from homology"/>
<sequence length="540" mass="60946">MADTEKYQLTMTGRRRRIAQIFEIARKYEVWRTLTPVRLRRMLEELGPMFVKMGQILANRSEILPQRFCDELRRLRTEVDPVPYKVVLECLEAEYGKKLGEVFDAIDPKPLGSASLAQVHRARLVTGEDVAVKVQRPGAQQVMAQDIDIMRSLARHISRFIKTEQFIDLRDVVEELWQSFREETNFLAEARNLDEFYAFHKGSPAISCPRSYMDLCTEHVVVMDYIEGISIAAPDMLKAAGYDLEQVGERIVDDYATQVLDDGFFHADPHAGNIILANGVIYFIDLGMVGRMSAHDRGVVKDIIFAVAEGDVPKLKDAFMRFAISRGETSQIDHTAFLTDLDYIVEDFGGRDLKDLDIGRFLTSLINLARKNDIELPSVVTMFARGMVTLEGLLTEYMPDVNMIEIIQLHIAHEKSVYQRAREAAEELALGTGRALKGSLEAMEYLGLASRMLTRGQLKINAEVLGSEEVLRRVGGIVDRMSMAIVIAGLFIGSSVVYYAKIEPVIFGIPIIGFLGYLSALLLALMLGREIWRNSRGRRR</sequence>
<dbReference type="AlphaFoldDB" id="A0A921ITA5"/>
<dbReference type="PANTHER" id="PTHR10566">
    <property type="entry name" value="CHAPERONE-ACTIVITY OF BC1 COMPLEX CABC1 -RELATED"/>
    <property type="match status" value="1"/>
</dbReference>
<keyword evidence="2" id="KW-0472">Membrane</keyword>
<comment type="similarity">
    <text evidence="1">Belongs to the protein kinase superfamily. ADCK protein kinase family.</text>
</comment>
<evidence type="ECO:0000313" key="5">
    <source>
        <dbReference type="Proteomes" id="UP000753256"/>
    </source>
</evidence>
<gene>
    <name evidence="4" type="ORF">K8V70_04940</name>
</gene>
<evidence type="ECO:0000259" key="3">
    <source>
        <dbReference type="Pfam" id="PF03109"/>
    </source>
</evidence>
<feature type="transmembrane region" description="Helical" evidence="2">
    <location>
        <begin position="506"/>
        <end position="528"/>
    </location>
</feature>
<evidence type="ECO:0000313" key="4">
    <source>
        <dbReference type="EMBL" id="HJG37191.1"/>
    </source>
</evidence>